<dbReference type="EC" id="2.5.1.46" evidence="9"/>
<comment type="caution">
    <text evidence="10">The sequence shown here is derived from an EMBL/GenBank/DDBJ whole genome shotgun (WGS) entry which is preliminary data.</text>
</comment>
<dbReference type="InterPro" id="IPR022899">
    <property type="entry name" value="Deoxyhypus_synthase_arc"/>
</dbReference>
<keyword evidence="8 9" id="KW-0386">Hypusine biosynthesis</keyword>
<dbReference type="AlphaFoldDB" id="A0A2A2H8R1"/>
<accession>A0A2A2H8R1</accession>
<dbReference type="GO" id="GO:0005737">
    <property type="term" value="C:cytoplasm"/>
    <property type="evidence" value="ECO:0007669"/>
    <property type="project" value="TreeGrafter"/>
</dbReference>
<comment type="pathway">
    <text evidence="4 9">Protein modification; eIF5A hypusination.</text>
</comment>
<evidence type="ECO:0000256" key="7">
    <source>
        <dbReference type="ARBA" id="ARBA00023027"/>
    </source>
</evidence>
<dbReference type="InterPro" id="IPR029035">
    <property type="entry name" value="DHS-like_NAD/FAD-binding_dom"/>
</dbReference>
<dbReference type="OrthoDB" id="17730at2157"/>
<protein>
    <recommendedName>
        <fullName evidence="9">Probable deoxyhypusine synthase</fullName>
        <shortName evidence="9">DHS</shortName>
        <ecNumber evidence="9">2.5.1.46</ecNumber>
    </recommendedName>
</protein>
<reference evidence="10 11" key="1">
    <citation type="journal article" date="2017" name="BMC Genomics">
        <title>Genomic analysis of methanogenic archaea reveals a shift towards energy conservation.</title>
        <authorList>
            <person name="Gilmore S.P."/>
            <person name="Henske J.K."/>
            <person name="Sexton J.A."/>
            <person name="Solomon K.V."/>
            <person name="Seppala S."/>
            <person name="Yoo J.I."/>
            <person name="Huyett L.M."/>
            <person name="Pressman A."/>
            <person name="Cogan J.Z."/>
            <person name="Kivenson V."/>
            <person name="Peng X."/>
            <person name="Tan Y."/>
            <person name="Valentine D.L."/>
            <person name="O'Malley M.A."/>
        </authorList>
    </citation>
    <scope>NUCLEOTIDE SEQUENCE [LARGE SCALE GENOMIC DNA]</scope>
    <source>
        <strain evidence="10 11">M.o.H.</strain>
    </source>
</reference>
<evidence type="ECO:0000313" key="11">
    <source>
        <dbReference type="Proteomes" id="UP000217784"/>
    </source>
</evidence>
<comment type="cofactor">
    <cofactor evidence="2 9">
        <name>NAD(+)</name>
        <dbReference type="ChEBI" id="CHEBI:57540"/>
    </cofactor>
</comment>
<dbReference type="GO" id="GO:0034038">
    <property type="term" value="F:deoxyhypusine synthase activity"/>
    <property type="evidence" value="ECO:0007669"/>
    <property type="project" value="UniProtKB-UniRule"/>
</dbReference>
<dbReference type="UniPathway" id="UPA00354"/>
<keyword evidence="6 9" id="KW-0808">Transferase</keyword>
<gene>
    <name evidence="9" type="primary">dys</name>
    <name evidence="10" type="ORF">ASJ80_07920</name>
</gene>
<dbReference type="NCBIfam" id="TIGR00321">
    <property type="entry name" value="dhys"/>
    <property type="match status" value="1"/>
</dbReference>
<comment type="similarity">
    <text evidence="5 9">Belongs to the deoxyhypusine synthase family.</text>
</comment>
<dbReference type="PANTHER" id="PTHR11703">
    <property type="entry name" value="DEOXYHYPUSINE SYNTHASE"/>
    <property type="match status" value="1"/>
</dbReference>
<dbReference type="RefSeq" id="WP_069584084.1">
    <property type="nucleotide sequence ID" value="NZ_LMVM01000002.1"/>
</dbReference>
<evidence type="ECO:0000256" key="3">
    <source>
        <dbReference type="ARBA" id="ARBA00002823"/>
    </source>
</evidence>
<dbReference type="HAMAP" id="MF_00153">
    <property type="entry name" value="DHS"/>
    <property type="match status" value="1"/>
</dbReference>
<name>A0A2A2H8R1_METBR</name>
<evidence type="ECO:0000256" key="8">
    <source>
        <dbReference type="ARBA" id="ARBA00023256"/>
    </source>
</evidence>
<dbReference type="Proteomes" id="UP000217784">
    <property type="component" value="Unassembled WGS sequence"/>
</dbReference>
<dbReference type="SUPFAM" id="SSF52467">
    <property type="entry name" value="DHS-like NAD/FAD-binding domain"/>
    <property type="match status" value="1"/>
</dbReference>
<evidence type="ECO:0000256" key="9">
    <source>
        <dbReference type="HAMAP-Rule" id="MF_00153"/>
    </source>
</evidence>
<keyword evidence="11" id="KW-1185">Reference proteome</keyword>
<proteinExistence type="inferred from homology"/>
<evidence type="ECO:0000313" key="10">
    <source>
        <dbReference type="EMBL" id="PAV05778.1"/>
    </source>
</evidence>
<dbReference type="Gene3D" id="3.40.910.10">
    <property type="entry name" value="Deoxyhypusine synthase"/>
    <property type="match status" value="1"/>
</dbReference>
<keyword evidence="7 9" id="KW-0520">NAD</keyword>
<dbReference type="InterPro" id="IPR036982">
    <property type="entry name" value="Deoxyhypusine_synthase_sf"/>
</dbReference>
<evidence type="ECO:0000256" key="4">
    <source>
        <dbReference type="ARBA" id="ARBA00005041"/>
    </source>
</evidence>
<evidence type="ECO:0000256" key="1">
    <source>
        <dbReference type="ARBA" id="ARBA00000952"/>
    </source>
</evidence>
<organism evidence="10 11">
    <name type="scientific">Methanobacterium bryantii</name>
    <dbReference type="NCBI Taxonomy" id="2161"/>
    <lineage>
        <taxon>Archaea</taxon>
        <taxon>Methanobacteriati</taxon>
        <taxon>Methanobacteriota</taxon>
        <taxon>Methanomada group</taxon>
        <taxon>Methanobacteria</taxon>
        <taxon>Methanobacteriales</taxon>
        <taxon>Methanobacteriaceae</taxon>
        <taxon>Methanobacterium</taxon>
    </lineage>
</organism>
<dbReference type="PANTHER" id="PTHR11703:SF2">
    <property type="entry name" value="DEOXYHYPUSINE SYNTHASE-LIKE PROTEIN"/>
    <property type="match status" value="1"/>
</dbReference>
<comment type="function">
    <text evidence="3 9">Catalyzes the NAD-dependent oxidative cleavage of spermidine and the subsequent transfer of the butylamine moiety of spermidine to the epsilon-amino group of a specific lysine residue of the eIF-5A precursor protein to form the intermediate deoxyhypusine residue.</text>
</comment>
<dbReference type="InterPro" id="IPR002773">
    <property type="entry name" value="Deoxyhypusine_synthase"/>
</dbReference>
<dbReference type="EMBL" id="LMVM01000002">
    <property type="protein sequence ID" value="PAV05778.1"/>
    <property type="molecule type" value="Genomic_DNA"/>
</dbReference>
<comment type="catalytic activity">
    <reaction evidence="1 9">
        <text>[eIF5A protein]-L-lysine + spermidine = [eIF5A protein]-deoxyhypusine + propane-1,3-diamine</text>
        <dbReference type="Rhea" id="RHEA:33299"/>
        <dbReference type="Rhea" id="RHEA-COMP:10143"/>
        <dbReference type="Rhea" id="RHEA-COMP:10144"/>
        <dbReference type="ChEBI" id="CHEBI:29969"/>
        <dbReference type="ChEBI" id="CHEBI:57484"/>
        <dbReference type="ChEBI" id="CHEBI:57834"/>
        <dbReference type="ChEBI" id="CHEBI:82657"/>
        <dbReference type="EC" id="2.5.1.46"/>
    </reaction>
</comment>
<feature type="active site" description="Nucleophile" evidence="9">
    <location>
        <position position="270"/>
    </location>
</feature>
<evidence type="ECO:0000256" key="5">
    <source>
        <dbReference type="ARBA" id="ARBA00009892"/>
    </source>
</evidence>
<sequence>MEVKENMSVLDLIEEMGKSGVLGAGRVSKATQLFADSIKDEDTSIFLSVAGPMVPGGLRKIIFDLINDGFVDVLITSGANITHDLVESFGGGHYRGISADDEELQKHGMGRIGDVYTKSHDFEVFEEKISEILSKIAEKKKIISIREFLFEIGNMIEDENSILKIAAEKGVPIYAPGIIDSMLGLQLWMFTQDKELHLDAVGDMHELSDIVFDAKKVTAVLLGGGLPKHYALASNLLKGGVDAAIQVTMDRSETGSLSGAPLEEAKSWAKAKAGSNLVTVIGDVTIIFPMMVAGAREIIAR</sequence>
<evidence type="ECO:0000256" key="6">
    <source>
        <dbReference type="ARBA" id="ARBA00022679"/>
    </source>
</evidence>
<dbReference type="Pfam" id="PF01916">
    <property type="entry name" value="DS"/>
    <property type="match status" value="1"/>
</dbReference>
<evidence type="ECO:0000256" key="2">
    <source>
        <dbReference type="ARBA" id="ARBA00001911"/>
    </source>
</evidence>